<evidence type="ECO:0000256" key="3">
    <source>
        <dbReference type="ARBA" id="ARBA00023034"/>
    </source>
</evidence>
<comment type="similarity">
    <text evidence="2">Belongs to the FAM20 family.</text>
</comment>
<dbReference type="InParanoid" id="A0A6P7II15"/>
<feature type="compositionally biased region" description="Basic and acidic residues" evidence="9">
    <location>
        <begin position="73"/>
        <end position="91"/>
    </location>
</feature>
<dbReference type="OrthoDB" id="8583677at2759"/>
<feature type="binding site" evidence="7">
    <location>
        <position position="261"/>
    </location>
    <ligand>
        <name>ATP</name>
        <dbReference type="ChEBI" id="CHEBI:30616"/>
    </ligand>
</feature>
<name>A0A6P7II15_9TELE</name>
<dbReference type="GeneID" id="114439889"/>
<feature type="active site" evidence="6">
    <location>
        <position position="413"/>
    </location>
</feature>
<feature type="domain" description="FAM20 C-terminal" evidence="10">
    <location>
        <begin position="308"/>
        <end position="523"/>
    </location>
</feature>
<dbReference type="PANTHER" id="PTHR12450">
    <property type="entry name" value="DENTIN MATRIX PROTEIN 4 PROTEIN FAM20"/>
    <property type="match status" value="1"/>
</dbReference>
<gene>
    <name evidence="12" type="primary">LOC114439889</name>
</gene>
<evidence type="ECO:0000259" key="10">
    <source>
        <dbReference type="Pfam" id="PF06702"/>
    </source>
</evidence>
<protein>
    <submittedName>
        <fullName evidence="12">Extracellular serine/threonine protein kinase FAM20C-like</fullName>
    </submittedName>
</protein>
<proteinExistence type="inferred from homology"/>
<feature type="compositionally biased region" description="Basic and acidic residues" evidence="9">
    <location>
        <begin position="135"/>
        <end position="150"/>
    </location>
</feature>
<dbReference type="GO" id="GO:0005524">
    <property type="term" value="F:ATP binding"/>
    <property type="evidence" value="ECO:0007669"/>
    <property type="project" value="UniProtKB-KW"/>
</dbReference>
<keyword evidence="7" id="KW-0547">Nucleotide-binding</keyword>
<evidence type="ECO:0000256" key="4">
    <source>
        <dbReference type="ARBA" id="ARBA00023157"/>
    </source>
</evidence>
<sequence length="536" mass="61067">MKRQNPALSTRSICLALAGLSLALHLLLAFFCLSVLQNVCVLPTSSSSSSSSIPRADTHPSASSHEAAPTPQDENRGGMSHREDKETEKKLTGAGGVNQRTHSKLDALFKHLLYNLPPATVLQEDDWLLRLKRDEEPRDTESKEEERESTVTDDSQWQSASQDKGYDKDIWTSNTETHPPWLQFHLGISRWQLYDRKDPSLAQLTHYMATQRILGAVQKAGGTQLKLLISFPNYGQALLKPIRQSRDAETDVNLYYFSDFERHNAEIAAFHLDRVLGFNRIPPVVGRLINITTEIREITTDQRLSRTFFTSPAGNICFYGQCEYYCSTEHPVCGQPHMLEVSLAAMLPDLSLAPRRSWRSPWRRSYSRTKLAQWEKDPSFCDRVKQTSPYSAGSRLLDLIDLVVLDFLMSNMDRHHYETFEKFGNETFLLHLDNGRAFGRHSQDEPSILAPLQQCCRMRRSTYLRLHLLSRPDLRLSDVMRESLAQDPLSDVAPLLSEPHLAALDRRLAAVLQAVRTCQERRSDVIYDDLKGFDPD</sequence>
<evidence type="ECO:0000256" key="5">
    <source>
        <dbReference type="ARBA" id="ARBA00023180"/>
    </source>
</evidence>
<dbReference type="RefSeq" id="XP_028267890.1">
    <property type="nucleotide sequence ID" value="XM_028412089.1"/>
</dbReference>
<evidence type="ECO:0000256" key="7">
    <source>
        <dbReference type="PIRSR" id="PIRSR624869-2"/>
    </source>
</evidence>
<dbReference type="AlphaFoldDB" id="A0A6P7II15"/>
<evidence type="ECO:0000313" key="12">
    <source>
        <dbReference type="RefSeq" id="XP_028267890.1"/>
    </source>
</evidence>
<feature type="binding site" evidence="8">
    <location>
        <position position="433"/>
    </location>
    <ligand>
        <name>Mn(2+)</name>
        <dbReference type="ChEBI" id="CHEBI:29035"/>
    </ligand>
</feature>
<evidence type="ECO:0000256" key="8">
    <source>
        <dbReference type="PIRSR" id="PIRSR624869-3"/>
    </source>
</evidence>
<keyword evidence="11" id="KW-1185">Reference proteome</keyword>
<keyword evidence="5" id="KW-0325">Glycoprotein</keyword>
<feature type="region of interest" description="Disordered" evidence="9">
    <location>
        <begin position="45"/>
        <end position="97"/>
    </location>
</feature>
<feature type="binding site" evidence="8">
    <location>
        <position position="261"/>
    </location>
    <ligand>
        <name>Mn(2+)</name>
        <dbReference type="ChEBI" id="CHEBI:29035"/>
    </ligand>
</feature>
<reference evidence="12" key="1">
    <citation type="submission" date="2025-08" db="UniProtKB">
        <authorList>
            <consortium name="RefSeq"/>
        </authorList>
    </citation>
    <scope>IDENTIFICATION</scope>
</reference>
<evidence type="ECO:0000256" key="1">
    <source>
        <dbReference type="ARBA" id="ARBA00004555"/>
    </source>
</evidence>
<feature type="binding site" evidence="7">
    <location>
        <position position="224"/>
    </location>
    <ligand>
        <name>ATP</name>
        <dbReference type="ChEBI" id="CHEBI:30616"/>
    </ligand>
</feature>
<comment type="cofactor">
    <cofactor evidence="8">
        <name>Mn(2+)</name>
        <dbReference type="ChEBI" id="CHEBI:29035"/>
    </cofactor>
</comment>
<accession>A0A6P7II15</accession>
<dbReference type="InterPro" id="IPR024869">
    <property type="entry name" value="FAM20"/>
</dbReference>
<evidence type="ECO:0000256" key="6">
    <source>
        <dbReference type="PIRSR" id="PIRSR624869-1"/>
    </source>
</evidence>
<feature type="binding site" evidence="7">
    <location>
        <begin position="344"/>
        <end position="347"/>
    </location>
    <ligand>
        <name>ATP</name>
        <dbReference type="ChEBI" id="CHEBI:30616"/>
    </ligand>
</feature>
<dbReference type="GO" id="GO:0016773">
    <property type="term" value="F:phosphotransferase activity, alcohol group as acceptor"/>
    <property type="evidence" value="ECO:0007669"/>
    <property type="project" value="TreeGrafter"/>
</dbReference>
<dbReference type="Pfam" id="PF06702">
    <property type="entry name" value="Fam20C"/>
    <property type="match status" value="1"/>
</dbReference>
<dbReference type="GO" id="GO:0046872">
    <property type="term" value="F:metal ion binding"/>
    <property type="evidence" value="ECO:0007669"/>
    <property type="project" value="UniProtKB-KW"/>
</dbReference>
<dbReference type="PANTHER" id="PTHR12450:SF25">
    <property type="entry name" value="FAM20 C-TERMINAL DOMAIN-CONTAINING PROTEIN"/>
    <property type="match status" value="1"/>
</dbReference>
<dbReference type="InterPro" id="IPR009581">
    <property type="entry name" value="FAM20_C"/>
</dbReference>
<feature type="compositionally biased region" description="Polar residues" evidence="9">
    <location>
        <begin position="152"/>
        <end position="162"/>
    </location>
</feature>
<organism evidence="11 12">
    <name type="scientific">Parambassis ranga</name>
    <name type="common">Indian glassy fish</name>
    <dbReference type="NCBI Taxonomy" id="210632"/>
    <lineage>
        <taxon>Eukaryota</taxon>
        <taxon>Metazoa</taxon>
        <taxon>Chordata</taxon>
        <taxon>Craniata</taxon>
        <taxon>Vertebrata</taxon>
        <taxon>Euteleostomi</taxon>
        <taxon>Actinopterygii</taxon>
        <taxon>Neopterygii</taxon>
        <taxon>Teleostei</taxon>
        <taxon>Neoteleostei</taxon>
        <taxon>Acanthomorphata</taxon>
        <taxon>Ovalentaria</taxon>
        <taxon>Ambassidae</taxon>
        <taxon>Parambassis</taxon>
    </lineage>
</organism>
<keyword evidence="8" id="KW-0464">Manganese</keyword>
<evidence type="ECO:0000256" key="2">
    <source>
        <dbReference type="ARBA" id="ARBA00006557"/>
    </source>
</evidence>
<feature type="binding site" evidence="7">
    <location>
        <position position="433"/>
    </location>
    <ligand>
        <name>ATP</name>
        <dbReference type="ChEBI" id="CHEBI:30616"/>
    </ligand>
</feature>
<comment type="subcellular location">
    <subcellularLocation>
        <location evidence="1">Golgi apparatus</location>
    </subcellularLocation>
</comment>
<keyword evidence="4" id="KW-1015">Disulfide bond</keyword>
<evidence type="ECO:0000256" key="9">
    <source>
        <dbReference type="SAM" id="MobiDB-lite"/>
    </source>
</evidence>
<feature type="binding site" evidence="7">
    <location>
        <position position="240"/>
    </location>
    <ligand>
        <name>ATP</name>
        <dbReference type="ChEBI" id="CHEBI:30616"/>
    </ligand>
</feature>
<keyword evidence="3" id="KW-0333">Golgi apparatus</keyword>
<dbReference type="GO" id="GO:0070166">
    <property type="term" value="P:enamel mineralization"/>
    <property type="evidence" value="ECO:0007669"/>
    <property type="project" value="TreeGrafter"/>
</dbReference>
<feature type="binding site" evidence="7">
    <location>
        <position position="418"/>
    </location>
    <ligand>
        <name>ATP</name>
        <dbReference type="ChEBI" id="CHEBI:30616"/>
    </ligand>
</feature>
<dbReference type="Proteomes" id="UP000515145">
    <property type="component" value="Chromosome 8"/>
</dbReference>
<keyword evidence="8" id="KW-0479">Metal-binding</keyword>
<evidence type="ECO:0000313" key="11">
    <source>
        <dbReference type="Proteomes" id="UP000515145"/>
    </source>
</evidence>
<keyword evidence="7" id="KW-0067">ATP-binding</keyword>
<dbReference type="GO" id="GO:0005794">
    <property type="term" value="C:Golgi apparatus"/>
    <property type="evidence" value="ECO:0007669"/>
    <property type="project" value="UniProtKB-SubCell"/>
</dbReference>
<feature type="region of interest" description="Disordered" evidence="9">
    <location>
        <begin position="135"/>
        <end position="171"/>
    </location>
</feature>